<accession>A0A146LHE3</accession>
<feature type="domain" description="C2H2-type" evidence="2">
    <location>
        <begin position="27"/>
        <end position="54"/>
    </location>
</feature>
<protein>
    <submittedName>
        <fullName evidence="3">Longitudinals lacking protein, isoforms A/B/D/L</fullName>
    </submittedName>
</protein>
<dbReference type="InterPro" id="IPR036236">
    <property type="entry name" value="Znf_C2H2_sf"/>
</dbReference>
<dbReference type="PROSITE" id="PS50157">
    <property type="entry name" value="ZINC_FINGER_C2H2_2"/>
    <property type="match status" value="1"/>
</dbReference>
<feature type="non-terminal residue" evidence="3">
    <location>
        <position position="1"/>
    </location>
</feature>
<dbReference type="GO" id="GO:0008270">
    <property type="term" value="F:zinc ion binding"/>
    <property type="evidence" value="ECO:0007669"/>
    <property type="project" value="UniProtKB-KW"/>
</dbReference>
<evidence type="ECO:0000313" key="3">
    <source>
        <dbReference type="EMBL" id="JAQ07564.1"/>
    </source>
</evidence>
<name>A0A146LHE3_LYGHE</name>
<dbReference type="Gene3D" id="3.30.160.60">
    <property type="entry name" value="Classic Zinc Finger"/>
    <property type="match status" value="1"/>
</dbReference>
<gene>
    <name evidence="3" type="primary">lola_12</name>
    <name evidence="3" type="ORF">g.33409</name>
</gene>
<dbReference type="InterPro" id="IPR013087">
    <property type="entry name" value="Znf_C2H2_type"/>
</dbReference>
<evidence type="ECO:0000256" key="1">
    <source>
        <dbReference type="PROSITE-ProRule" id="PRU00042"/>
    </source>
</evidence>
<keyword evidence="1" id="KW-0863">Zinc-finger</keyword>
<keyword evidence="1" id="KW-0479">Metal-binding</keyword>
<sequence>NQTNTQELARKIKRRKVSRLKNDGPRIPCPNCPKTYKSKRARANHLRLECGKEPPFQCSYCPFRNHHRCNIKSHMLSKHNRNLLMDQGFDLIIVGDPPD</sequence>
<keyword evidence="1" id="KW-0862">Zinc</keyword>
<dbReference type="AlphaFoldDB" id="A0A146LHE3"/>
<dbReference type="EMBL" id="GDHC01011065">
    <property type="protein sequence ID" value="JAQ07564.1"/>
    <property type="molecule type" value="Transcribed_RNA"/>
</dbReference>
<proteinExistence type="predicted"/>
<organism evidence="3">
    <name type="scientific">Lygus hesperus</name>
    <name type="common">Western plant bug</name>
    <dbReference type="NCBI Taxonomy" id="30085"/>
    <lineage>
        <taxon>Eukaryota</taxon>
        <taxon>Metazoa</taxon>
        <taxon>Ecdysozoa</taxon>
        <taxon>Arthropoda</taxon>
        <taxon>Hexapoda</taxon>
        <taxon>Insecta</taxon>
        <taxon>Pterygota</taxon>
        <taxon>Neoptera</taxon>
        <taxon>Paraneoptera</taxon>
        <taxon>Hemiptera</taxon>
        <taxon>Heteroptera</taxon>
        <taxon>Panheteroptera</taxon>
        <taxon>Cimicomorpha</taxon>
        <taxon>Miridae</taxon>
        <taxon>Mirini</taxon>
        <taxon>Lygus</taxon>
    </lineage>
</organism>
<dbReference type="SUPFAM" id="SSF57667">
    <property type="entry name" value="beta-beta-alpha zinc fingers"/>
    <property type="match status" value="1"/>
</dbReference>
<reference evidence="3" key="1">
    <citation type="journal article" date="2016" name="Gigascience">
        <title>De novo construction of an expanded transcriptome assembly for the western tarnished plant bug, Lygus hesperus.</title>
        <authorList>
            <person name="Tassone E.E."/>
            <person name="Geib S.M."/>
            <person name="Hall B."/>
            <person name="Fabrick J.A."/>
            <person name="Brent C.S."/>
            <person name="Hull J.J."/>
        </authorList>
    </citation>
    <scope>NUCLEOTIDE SEQUENCE</scope>
</reference>
<evidence type="ECO:0000259" key="2">
    <source>
        <dbReference type="PROSITE" id="PS50157"/>
    </source>
</evidence>